<keyword evidence="9" id="KW-1185">Reference proteome</keyword>
<dbReference type="PANTHER" id="PTHR32322:SF18">
    <property type="entry name" value="S-ADENOSYLMETHIONINE_S-ADENOSYLHOMOCYSTEINE TRANSPORTER"/>
    <property type="match status" value="1"/>
</dbReference>
<name>A0A346A0C4_9HYPH</name>
<dbReference type="Pfam" id="PF00892">
    <property type="entry name" value="EamA"/>
    <property type="match status" value="2"/>
</dbReference>
<feature type="transmembrane region" description="Helical" evidence="6">
    <location>
        <begin position="133"/>
        <end position="151"/>
    </location>
</feature>
<evidence type="ECO:0000259" key="7">
    <source>
        <dbReference type="Pfam" id="PF00892"/>
    </source>
</evidence>
<dbReference type="OrthoDB" id="7850605at2"/>
<evidence type="ECO:0000256" key="6">
    <source>
        <dbReference type="SAM" id="Phobius"/>
    </source>
</evidence>
<feature type="transmembrane region" description="Helical" evidence="6">
    <location>
        <begin position="16"/>
        <end position="36"/>
    </location>
</feature>
<sequence length="305" mass="32417">MPHADMKAAGTGTAKLLILPLAFAWGFMWIATAIGLREIPLWTLRFVGTGLGALTLFAFAALSGVDLRVPRGERLHVAITGFFNVALFNLMAAFAQMTGATSRVVIVTYSMPIWAALFSRFMLGERLDTARHVALGLCCAGLLTLMWPQIADGLSPSVFLALGCALSWAFASVYLKWAKVKVAPLANAAWQLAAGTAVITVGMLIFDHYPRIWPLHLSSLLAIVYIGLIGVGLAHFLWWSIIGKVSPVTASIGALLVPVIGVVAATLFLGERPTASDVVGFILIFAAAACVLLQPAGKSEMAEQP</sequence>
<evidence type="ECO:0000256" key="5">
    <source>
        <dbReference type="ARBA" id="ARBA00023136"/>
    </source>
</evidence>
<dbReference type="InterPro" id="IPR037185">
    <property type="entry name" value="EmrE-like"/>
</dbReference>
<feature type="transmembrane region" description="Helical" evidence="6">
    <location>
        <begin position="100"/>
        <end position="121"/>
    </location>
</feature>
<evidence type="ECO:0000256" key="1">
    <source>
        <dbReference type="ARBA" id="ARBA00004651"/>
    </source>
</evidence>
<evidence type="ECO:0000256" key="4">
    <source>
        <dbReference type="ARBA" id="ARBA00022989"/>
    </source>
</evidence>
<accession>A0A346A0C4</accession>
<evidence type="ECO:0000313" key="9">
    <source>
        <dbReference type="Proteomes" id="UP000254889"/>
    </source>
</evidence>
<dbReference type="RefSeq" id="WP_115693000.1">
    <property type="nucleotide sequence ID" value="NZ_CP031417.1"/>
</dbReference>
<dbReference type="SUPFAM" id="SSF103481">
    <property type="entry name" value="Multidrug resistance efflux transporter EmrE"/>
    <property type="match status" value="2"/>
</dbReference>
<feature type="transmembrane region" description="Helical" evidence="6">
    <location>
        <begin position="42"/>
        <end position="63"/>
    </location>
</feature>
<feature type="domain" description="EamA" evidence="7">
    <location>
        <begin position="16"/>
        <end position="145"/>
    </location>
</feature>
<evidence type="ECO:0000256" key="2">
    <source>
        <dbReference type="ARBA" id="ARBA00022475"/>
    </source>
</evidence>
<keyword evidence="3 6" id="KW-0812">Transmembrane</keyword>
<dbReference type="KEGG" id="ptaw:DW352_20090"/>
<organism evidence="8 9">
    <name type="scientific">Pseudolabrys taiwanensis</name>
    <dbReference type="NCBI Taxonomy" id="331696"/>
    <lineage>
        <taxon>Bacteria</taxon>
        <taxon>Pseudomonadati</taxon>
        <taxon>Pseudomonadota</taxon>
        <taxon>Alphaproteobacteria</taxon>
        <taxon>Hyphomicrobiales</taxon>
        <taxon>Xanthobacteraceae</taxon>
        <taxon>Pseudolabrys</taxon>
    </lineage>
</organism>
<feature type="transmembrane region" description="Helical" evidence="6">
    <location>
        <begin position="75"/>
        <end position="94"/>
    </location>
</feature>
<dbReference type="GO" id="GO:0005886">
    <property type="term" value="C:plasma membrane"/>
    <property type="evidence" value="ECO:0007669"/>
    <property type="project" value="UniProtKB-SubCell"/>
</dbReference>
<dbReference type="InterPro" id="IPR050638">
    <property type="entry name" value="AA-Vitamin_Transporters"/>
</dbReference>
<feature type="transmembrane region" description="Helical" evidence="6">
    <location>
        <begin position="275"/>
        <end position="293"/>
    </location>
</feature>
<feature type="domain" description="EamA" evidence="7">
    <location>
        <begin position="157"/>
        <end position="292"/>
    </location>
</feature>
<gene>
    <name evidence="8" type="ORF">DW352_20090</name>
</gene>
<dbReference type="EMBL" id="CP031417">
    <property type="protein sequence ID" value="AXK82621.1"/>
    <property type="molecule type" value="Genomic_DNA"/>
</dbReference>
<reference evidence="8 9" key="1">
    <citation type="submission" date="2018-07" db="EMBL/GenBank/DDBJ databases">
        <authorList>
            <person name="Quirk P.G."/>
            <person name="Krulwich T.A."/>
        </authorList>
    </citation>
    <scope>NUCLEOTIDE SEQUENCE [LARGE SCALE GENOMIC DNA]</scope>
    <source>
        <strain evidence="8 9">CC-BB4</strain>
    </source>
</reference>
<feature type="transmembrane region" description="Helical" evidence="6">
    <location>
        <begin position="250"/>
        <end position="269"/>
    </location>
</feature>
<dbReference type="Proteomes" id="UP000254889">
    <property type="component" value="Chromosome"/>
</dbReference>
<evidence type="ECO:0000256" key="3">
    <source>
        <dbReference type="ARBA" id="ARBA00022692"/>
    </source>
</evidence>
<dbReference type="PANTHER" id="PTHR32322">
    <property type="entry name" value="INNER MEMBRANE TRANSPORTER"/>
    <property type="match status" value="1"/>
</dbReference>
<dbReference type="InterPro" id="IPR000620">
    <property type="entry name" value="EamA_dom"/>
</dbReference>
<proteinExistence type="predicted"/>
<feature type="transmembrane region" description="Helical" evidence="6">
    <location>
        <begin position="187"/>
        <end position="206"/>
    </location>
</feature>
<keyword evidence="4 6" id="KW-1133">Transmembrane helix</keyword>
<evidence type="ECO:0000313" key="8">
    <source>
        <dbReference type="EMBL" id="AXK82621.1"/>
    </source>
</evidence>
<dbReference type="AlphaFoldDB" id="A0A346A0C4"/>
<keyword evidence="2" id="KW-1003">Cell membrane</keyword>
<feature type="transmembrane region" description="Helical" evidence="6">
    <location>
        <begin position="157"/>
        <end position="175"/>
    </location>
</feature>
<protein>
    <submittedName>
        <fullName evidence="8">EamA/RhaT family transporter</fullName>
    </submittedName>
</protein>
<keyword evidence="5 6" id="KW-0472">Membrane</keyword>
<comment type="subcellular location">
    <subcellularLocation>
        <location evidence="1">Cell membrane</location>
        <topology evidence="1">Multi-pass membrane protein</topology>
    </subcellularLocation>
</comment>
<feature type="transmembrane region" description="Helical" evidence="6">
    <location>
        <begin position="212"/>
        <end position="238"/>
    </location>
</feature>